<dbReference type="Proteomes" id="UP000199012">
    <property type="component" value="Unassembled WGS sequence"/>
</dbReference>
<accession>A0A1I0Y4J1</accession>
<keyword evidence="1" id="KW-0805">Transcription regulation</keyword>
<keyword evidence="4" id="KW-1133">Transmembrane helix</keyword>
<name>A0A1I0Y4J1_9CELL</name>
<keyword evidence="7" id="KW-1185">Reference proteome</keyword>
<evidence type="ECO:0000259" key="5">
    <source>
        <dbReference type="Pfam" id="PF10099"/>
    </source>
</evidence>
<evidence type="ECO:0000256" key="1">
    <source>
        <dbReference type="ARBA" id="ARBA00023015"/>
    </source>
</evidence>
<feature type="compositionally biased region" description="Low complexity" evidence="3">
    <location>
        <begin position="139"/>
        <end position="156"/>
    </location>
</feature>
<dbReference type="STRING" id="988821.SAMN05421867_106148"/>
<keyword evidence="4" id="KW-0812">Transmembrane</keyword>
<proteinExistence type="predicted"/>
<evidence type="ECO:0000256" key="3">
    <source>
        <dbReference type="SAM" id="MobiDB-lite"/>
    </source>
</evidence>
<evidence type="ECO:0000256" key="2">
    <source>
        <dbReference type="ARBA" id="ARBA00023163"/>
    </source>
</evidence>
<evidence type="ECO:0000313" key="7">
    <source>
        <dbReference type="Proteomes" id="UP000199012"/>
    </source>
</evidence>
<evidence type="ECO:0000313" key="6">
    <source>
        <dbReference type="EMBL" id="SFB07656.1"/>
    </source>
</evidence>
<feature type="domain" description="Anti-sigma K factor RskA C-terminal" evidence="5">
    <location>
        <begin position="165"/>
        <end position="291"/>
    </location>
</feature>
<sequence length="302" mass="30950">MPSADRPTGADRPADRHLDPETLALLALGEAPPDDDAAAHLVACPGCRDEVADLGATVSVGRATVHEGELVAPPARVWDRISAELGLQDVPAAPTDVVTAPRPLPAEATRAPVVDPVHDSAHNPAHDSAHDTAHDPARTARTASTRPPGRRPAGGARPRRGRRTWLAAVAGVAAVALGGVVATRALTPDAPPPLASAELAAFPDWPGAAGHATLVDEDGRRVLSVTLDVDVPASDYREVWLLAADGSGLVSLGVLDDAEGTFAVPDDLDLAVYALVDVSDEPTDGDPGHSGDSIVRGELLPA</sequence>
<dbReference type="Pfam" id="PF10099">
    <property type="entry name" value="RskA_C"/>
    <property type="match status" value="1"/>
</dbReference>
<organism evidence="6 7">
    <name type="scientific">Cellulomonas marina</name>
    <dbReference type="NCBI Taxonomy" id="988821"/>
    <lineage>
        <taxon>Bacteria</taxon>
        <taxon>Bacillati</taxon>
        <taxon>Actinomycetota</taxon>
        <taxon>Actinomycetes</taxon>
        <taxon>Micrococcales</taxon>
        <taxon>Cellulomonadaceae</taxon>
        <taxon>Cellulomonas</taxon>
    </lineage>
</organism>
<dbReference type="GO" id="GO:0005886">
    <property type="term" value="C:plasma membrane"/>
    <property type="evidence" value="ECO:0007669"/>
    <property type="project" value="InterPro"/>
</dbReference>
<dbReference type="EMBL" id="FOKA01000006">
    <property type="protein sequence ID" value="SFB07656.1"/>
    <property type="molecule type" value="Genomic_DNA"/>
</dbReference>
<reference evidence="6 7" key="1">
    <citation type="submission" date="2016-10" db="EMBL/GenBank/DDBJ databases">
        <authorList>
            <person name="de Groot N.N."/>
        </authorList>
    </citation>
    <scope>NUCLEOTIDE SEQUENCE [LARGE SCALE GENOMIC DNA]</scope>
    <source>
        <strain evidence="6 7">CGMCC 4.6945</strain>
    </source>
</reference>
<dbReference type="InterPro" id="IPR018764">
    <property type="entry name" value="RskA_C"/>
</dbReference>
<feature type="region of interest" description="Disordered" evidence="3">
    <location>
        <begin position="280"/>
        <end position="302"/>
    </location>
</feature>
<keyword evidence="4" id="KW-0472">Membrane</keyword>
<protein>
    <submittedName>
        <fullName evidence="6">Anti-sigma-K factor rskA</fullName>
    </submittedName>
</protein>
<dbReference type="Gene3D" id="1.10.10.1320">
    <property type="entry name" value="Anti-sigma factor, zinc-finger domain"/>
    <property type="match status" value="1"/>
</dbReference>
<keyword evidence="2" id="KW-0804">Transcription</keyword>
<feature type="compositionally biased region" description="Basic and acidic residues" evidence="3">
    <location>
        <begin position="117"/>
        <end position="138"/>
    </location>
</feature>
<dbReference type="InterPro" id="IPR041916">
    <property type="entry name" value="Anti_sigma_zinc_sf"/>
</dbReference>
<gene>
    <name evidence="6" type="ORF">SAMN05421867_106148</name>
</gene>
<feature type="transmembrane region" description="Helical" evidence="4">
    <location>
        <begin position="165"/>
        <end position="186"/>
    </location>
</feature>
<feature type="region of interest" description="Disordered" evidence="3">
    <location>
        <begin position="117"/>
        <end position="162"/>
    </location>
</feature>
<dbReference type="RefSeq" id="WP_239078919.1">
    <property type="nucleotide sequence ID" value="NZ_BONM01000021.1"/>
</dbReference>
<dbReference type="AlphaFoldDB" id="A0A1I0Y4J1"/>
<evidence type="ECO:0000256" key="4">
    <source>
        <dbReference type="SAM" id="Phobius"/>
    </source>
</evidence>